<dbReference type="CDD" id="cd16917">
    <property type="entry name" value="HATPase_UhpB-NarQ-NarX-like"/>
    <property type="match status" value="1"/>
</dbReference>
<evidence type="ECO:0000313" key="7">
    <source>
        <dbReference type="EMBL" id="RXZ86621.1"/>
    </source>
</evidence>
<dbReference type="EC" id="2.7.13.3" evidence="6"/>
<feature type="domain" description="Signal transduction histidine kinase subgroup 3 dimerisation and phosphoacceptor" evidence="5">
    <location>
        <begin position="212"/>
        <end position="277"/>
    </location>
</feature>
<dbReference type="InterPro" id="IPR011712">
    <property type="entry name" value="Sig_transdc_His_kin_sub3_dim/P"/>
</dbReference>
<dbReference type="Proteomes" id="UP000581087">
    <property type="component" value="Unassembled WGS sequence"/>
</dbReference>
<reference evidence="6 9" key="2">
    <citation type="submission" date="2020-07" db="EMBL/GenBank/DDBJ databases">
        <title>Sequencing the genomes of 1000 actinobacteria strains.</title>
        <authorList>
            <person name="Klenk H.-P."/>
        </authorList>
    </citation>
    <scope>NUCLEOTIDE SEQUENCE [LARGE SCALE GENOMIC DNA]</scope>
    <source>
        <strain evidence="6 9">DSM 23870</strain>
    </source>
</reference>
<dbReference type="GO" id="GO:0000155">
    <property type="term" value="F:phosphorelay sensor kinase activity"/>
    <property type="evidence" value="ECO:0007669"/>
    <property type="project" value="InterPro"/>
</dbReference>
<protein>
    <submittedName>
        <fullName evidence="6 7">Histidine kinase</fullName>
        <ecNumber evidence="6">2.7.13.3</ecNumber>
    </submittedName>
</protein>
<dbReference type="EMBL" id="SDPM01000004">
    <property type="protein sequence ID" value="RXZ86621.1"/>
    <property type="molecule type" value="Genomic_DNA"/>
</dbReference>
<dbReference type="EMBL" id="JACCBI010000001">
    <property type="protein sequence ID" value="NYD66294.1"/>
    <property type="molecule type" value="Genomic_DNA"/>
</dbReference>
<dbReference type="PANTHER" id="PTHR24421">
    <property type="entry name" value="NITRATE/NITRITE SENSOR PROTEIN NARX-RELATED"/>
    <property type="match status" value="1"/>
</dbReference>
<dbReference type="Pfam" id="PF07730">
    <property type="entry name" value="HisKA_3"/>
    <property type="match status" value="1"/>
</dbReference>
<evidence type="ECO:0000256" key="1">
    <source>
        <dbReference type="ARBA" id="ARBA00022679"/>
    </source>
</evidence>
<dbReference type="GO" id="GO:0016020">
    <property type="term" value="C:membrane"/>
    <property type="evidence" value="ECO:0007669"/>
    <property type="project" value="InterPro"/>
</dbReference>
<feature type="transmembrane region" description="Helical" evidence="4">
    <location>
        <begin position="57"/>
        <end position="77"/>
    </location>
</feature>
<dbReference type="SUPFAM" id="SSF55874">
    <property type="entry name" value="ATPase domain of HSP90 chaperone/DNA topoisomerase II/histidine kinase"/>
    <property type="match status" value="1"/>
</dbReference>
<keyword evidence="3" id="KW-0902">Two-component regulatory system</keyword>
<keyword evidence="1 6" id="KW-0808">Transferase</keyword>
<dbReference type="PANTHER" id="PTHR24421:SF63">
    <property type="entry name" value="SENSOR HISTIDINE KINASE DESK"/>
    <property type="match status" value="1"/>
</dbReference>
<keyword evidence="8" id="KW-1185">Reference proteome</keyword>
<evidence type="ECO:0000256" key="2">
    <source>
        <dbReference type="ARBA" id="ARBA00022777"/>
    </source>
</evidence>
<organism evidence="7 8">
    <name type="scientific">Agromyces atrinae</name>
    <dbReference type="NCBI Taxonomy" id="592376"/>
    <lineage>
        <taxon>Bacteria</taxon>
        <taxon>Bacillati</taxon>
        <taxon>Actinomycetota</taxon>
        <taxon>Actinomycetes</taxon>
        <taxon>Micrococcales</taxon>
        <taxon>Microbacteriaceae</taxon>
        <taxon>Agromyces</taxon>
    </lineage>
</organism>
<dbReference type="Proteomes" id="UP000292686">
    <property type="component" value="Unassembled WGS sequence"/>
</dbReference>
<keyword evidence="4" id="KW-0472">Membrane</keyword>
<proteinExistence type="predicted"/>
<evidence type="ECO:0000256" key="3">
    <source>
        <dbReference type="ARBA" id="ARBA00023012"/>
    </source>
</evidence>
<dbReference type="InterPro" id="IPR050482">
    <property type="entry name" value="Sensor_HK_TwoCompSys"/>
</dbReference>
<dbReference type="Gene3D" id="3.30.565.10">
    <property type="entry name" value="Histidine kinase-like ATPase, C-terminal domain"/>
    <property type="match status" value="1"/>
</dbReference>
<dbReference type="AlphaFoldDB" id="A0A4Q2M9C4"/>
<evidence type="ECO:0000313" key="8">
    <source>
        <dbReference type="Proteomes" id="UP000292686"/>
    </source>
</evidence>
<evidence type="ECO:0000313" key="6">
    <source>
        <dbReference type="EMBL" id="NYD66294.1"/>
    </source>
</evidence>
<dbReference type="OrthoDB" id="5241784at2"/>
<dbReference type="InterPro" id="IPR036890">
    <property type="entry name" value="HATPase_C_sf"/>
</dbReference>
<feature type="transmembrane region" description="Helical" evidence="4">
    <location>
        <begin position="89"/>
        <end position="115"/>
    </location>
</feature>
<dbReference type="RefSeq" id="WP_129174480.1">
    <property type="nucleotide sequence ID" value="NZ_JACCBI010000001.1"/>
</dbReference>
<feature type="transmembrane region" description="Helical" evidence="4">
    <location>
        <begin position="21"/>
        <end position="45"/>
    </location>
</feature>
<evidence type="ECO:0000256" key="4">
    <source>
        <dbReference type="SAM" id="Phobius"/>
    </source>
</evidence>
<dbReference type="GO" id="GO:0046983">
    <property type="term" value="F:protein dimerization activity"/>
    <property type="evidence" value="ECO:0007669"/>
    <property type="project" value="InterPro"/>
</dbReference>
<reference evidence="7 8" key="1">
    <citation type="submission" date="2019-01" db="EMBL/GenBank/DDBJ databases">
        <title>Agromyces.</title>
        <authorList>
            <person name="Li J."/>
        </authorList>
    </citation>
    <scope>NUCLEOTIDE SEQUENCE [LARGE SCALE GENOMIC DNA]</scope>
    <source>
        <strain evidence="7 8">DSM 23870</strain>
    </source>
</reference>
<dbReference type="Gene3D" id="1.20.5.1930">
    <property type="match status" value="1"/>
</dbReference>
<evidence type="ECO:0000259" key="5">
    <source>
        <dbReference type="Pfam" id="PF07730"/>
    </source>
</evidence>
<keyword evidence="2 7" id="KW-0418">Kinase</keyword>
<name>A0A4Q2M9C4_9MICO</name>
<comment type="caution">
    <text evidence="7">The sequence shown here is derived from an EMBL/GenBank/DDBJ whole genome shotgun (WGS) entry which is preliminary data.</text>
</comment>
<sequence length="405" mass="43539">MPPETPSTIARGESGRSVQTTWAYTLGSVVFFYVVFDAVVVVAVTNAFRTAPSLVDGTLLVLTIVAAALHIRYCWFLRAGLGGGVPGRWTIALIAPAALAWIVGLVSSTSVIASVLPLWMSLSLVACLLPVLHRWVLIGAAAVVSLVHAPLSAAILGRPLEVGLENADRLWFIGIYAGLLPVMVMSSIWWWGIVVTLDRNRRASADLAVARERLRFAADLHDIQGHHLQVIALKTELAERLLSIDPEAARGHLHEARLIAKEALEETRSLVAGYRETSFDDELENAREVLTAAGAVCDVRVDTTIDDPETQRVLALVVREATTNILRHSAAETVGIRLTRIDDGTSILVTNDGLTATARSARAPGTGLAGLRERLAALGGVLDTDEDADGGRFELRAWVPVRVNA</sequence>
<keyword evidence="4" id="KW-0812">Transmembrane</keyword>
<accession>A0A4Q2M9C4</accession>
<keyword evidence="4" id="KW-1133">Transmembrane helix</keyword>
<gene>
    <name evidence="6" type="ORF">BJ972_000813</name>
    <name evidence="7" type="ORF">ESP50_09525</name>
</gene>
<evidence type="ECO:0000313" key="9">
    <source>
        <dbReference type="Proteomes" id="UP000581087"/>
    </source>
</evidence>
<feature type="transmembrane region" description="Helical" evidence="4">
    <location>
        <begin position="135"/>
        <end position="157"/>
    </location>
</feature>
<feature type="transmembrane region" description="Helical" evidence="4">
    <location>
        <begin position="169"/>
        <end position="192"/>
    </location>
</feature>